<proteinExistence type="predicted"/>
<reference evidence="3" key="1">
    <citation type="journal article" date="2020" name="Syst. Appl. Microbiol.">
        <title>Streptomyces alkaliterrae sp. nov., isolated from an alkaline soil, and emended descriptions of Streptomyces alkaliphilus, Streptomyces calidiresistens and Streptomyces durbertensis.</title>
        <authorList>
            <person name="Swiecimska M."/>
            <person name="Golinska P."/>
            <person name="Nouioui I."/>
            <person name="Wypij M."/>
            <person name="Rai M."/>
            <person name="Sangal V."/>
            <person name="Goodfellow M."/>
        </authorList>
    </citation>
    <scope>NUCLEOTIDE SEQUENCE [LARGE SCALE GENOMIC DNA]</scope>
    <source>
        <strain evidence="3">DSM 104538</strain>
    </source>
</reference>
<accession>A0ABR6EHW9</accession>
<sequence>MHHWHAYGYTGHEVPPDSQARDDSRAVMPRELDAWFRKPRTMLAGTYHHIDEV</sequence>
<dbReference type="Proteomes" id="UP000766698">
    <property type="component" value="Unassembled WGS sequence"/>
</dbReference>
<dbReference type="RefSeq" id="WP_182856196.1">
    <property type="nucleotide sequence ID" value="NZ_WMLF01000202.1"/>
</dbReference>
<name>A0ABR6EHW9_9ACTN</name>
<protein>
    <submittedName>
        <fullName evidence="2">Uncharacterized protein</fullName>
    </submittedName>
</protein>
<evidence type="ECO:0000313" key="2">
    <source>
        <dbReference type="EMBL" id="MBB1244853.1"/>
    </source>
</evidence>
<keyword evidence="3" id="KW-1185">Reference proteome</keyword>
<evidence type="ECO:0000256" key="1">
    <source>
        <dbReference type="SAM" id="MobiDB-lite"/>
    </source>
</evidence>
<comment type="caution">
    <text evidence="2">The sequence shown here is derived from an EMBL/GenBank/DDBJ whole genome shotgun (WGS) entry which is preliminary data.</text>
</comment>
<feature type="region of interest" description="Disordered" evidence="1">
    <location>
        <begin position="1"/>
        <end position="25"/>
    </location>
</feature>
<organism evidence="2 3">
    <name type="scientific">Streptomyces durbertensis</name>
    <dbReference type="NCBI Taxonomy" id="2448886"/>
    <lineage>
        <taxon>Bacteria</taxon>
        <taxon>Bacillati</taxon>
        <taxon>Actinomycetota</taxon>
        <taxon>Actinomycetes</taxon>
        <taxon>Kitasatosporales</taxon>
        <taxon>Streptomycetaceae</taxon>
        <taxon>Streptomyces</taxon>
    </lineage>
</organism>
<gene>
    <name evidence="2" type="ORF">GL263_14955</name>
</gene>
<evidence type="ECO:0000313" key="3">
    <source>
        <dbReference type="Proteomes" id="UP000766698"/>
    </source>
</evidence>
<dbReference type="EMBL" id="WMLF01000202">
    <property type="protein sequence ID" value="MBB1244853.1"/>
    <property type="molecule type" value="Genomic_DNA"/>
</dbReference>